<sequence length="191" mass="20313">MGGRARHRARPARRRRAVAVRAGRWAQGRAVRRGAGAVRPGGARGRAVGALPGPCAGTGRAAPRRARRARRAAGGRVADRRGDQRRAGQPGAKLRRTGLAEHLDGWCASGEAGVRKPDPAIYHLAARRCGGGDGWVVGDSPVLDVVGGGRAGFRTWWVSHGRPWPAEWPAPDRTSHDTADALTGLLRLRHP</sequence>
<dbReference type="EMBL" id="NSDM01000009">
    <property type="protein sequence ID" value="MDQ2586591.1"/>
    <property type="molecule type" value="Genomic_DNA"/>
</dbReference>
<name>A0ABU0X373_9PSEU</name>
<keyword evidence="3" id="KW-1185">Reference proteome</keyword>
<gene>
    <name evidence="2" type="ORF">CKY47_21850</name>
</gene>
<dbReference type="InterPro" id="IPR023214">
    <property type="entry name" value="HAD_sf"/>
</dbReference>
<dbReference type="Pfam" id="PF13242">
    <property type="entry name" value="Hydrolase_like"/>
    <property type="match status" value="1"/>
</dbReference>
<evidence type="ECO:0008006" key="4">
    <source>
        <dbReference type="Google" id="ProtNLM"/>
    </source>
</evidence>
<dbReference type="Gene3D" id="3.40.50.1000">
    <property type="entry name" value="HAD superfamily/HAD-like"/>
    <property type="match status" value="1"/>
</dbReference>
<evidence type="ECO:0000313" key="3">
    <source>
        <dbReference type="Proteomes" id="UP001225605"/>
    </source>
</evidence>
<feature type="compositionally biased region" description="Basic residues" evidence="1">
    <location>
        <begin position="62"/>
        <end position="73"/>
    </location>
</feature>
<dbReference type="InterPro" id="IPR036412">
    <property type="entry name" value="HAD-like_sf"/>
</dbReference>
<reference evidence="2 3" key="1">
    <citation type="submission" date="2017-06" db="EMBL/GenBank/DDBJ databases">
        <title>Cultured bacterium strain Saccharothrix yanglingensis Hhs.015.</title>
        <authorList>
            <person name="Xia Y."/>
        </authorList>
    </citation>
    <scope>NUCLEOTIDE SEQUENCE [LARGE SCALE GENOMIC DNA]</scope>
    <source>
        <strain evidence="2 3">Hhs.015</strain>
    </source>
</reference>
<feature type="compositionally biased region" description="Basic residues" evidence="1">
    <location>
        <begin position="1"/>
        <end position="18"/>
    </location>
</feature>
<proteinExistence type="predicted"/>
<organism evidence="2 3">
    <name type="scientific">Saccharothrix yanglingensis</name>
    <dbReference type="NCBI Taxonomy" id="659496"/>
    <lineage>
        <taxon>Bacteria</taxon>
        <taxon>Bacillati</taxon>
        <taxon>Actinomycetota</taxon>
        <taxon>Actinomycetes</taxon>
        <taxon>Pseudonocardiales</taxon>
        <taxon>Pseudonocardiaceae</taxon>
        <taxon>Saccharothrix</taxon>
    </lineage>
</organism>
<feature type="region of interest" description="Disordered" evidence="1">
    <location>
        <begin position="1"/>
        <end position="93"/>
    </location>
</feature>
<feature type="compositionally biased region" description="Basic and acidic residues" evidence="1">
    <location>
        <begin position="77"/>
        <end position="86"/>
    </location>
</feature>
<evidence type="ECO:0000313" key="2">
    <source>
        <dbReference type="EMBL" id="MDQ2586591.1"/>
    </source>
</evidence>
<protein>
    <recommendedName>
        <fullName evidence="4">HAD family hydrolase</fullName>
    </recommendedName>
</protein>
<dbReference type="SUPFAM" id="SSF56784">
    <property type="entry name" value="HAD-like"/>
    <property type="match status" value="1"/>
</dbReference>
<feature type="compositionally biased region" description="Low complexity" evidence="1">
    <location>
        <begin position="19"/>
        <end position="61"/>
    </location>
</feature>
<evidence type="ECO:0000256" key="1">
    <source>
        <dbReference type="SAM" id="MobiDB-lite"/>
    </source>
</evidence>
<comment type="caution">
    <text evidence="2">The sequence shown here is derived from an EMBL/GenBank/DDBJ whole genome shotgun (WGS) entry which is preliminary data.</text>
</comment>
<accession>A0ABU0X373</accession>
<dbReference type="Proteomes" id="UP001225605">
    <property type="component" value="Unassembled WGS sequence"/>
</dbReference>